<accession>A0A4Y2X0M7</accession>
<reference evidence="1 2" key="1">
    <citation type="journal article" date="2019" name="Sci. Rep.">
        <title>Orb-weaving spider Araneus ventricosus genome elucidates the spidroin gene catalogue.</title>
        <authorList>
            <person name="Kono N."/>
            <person name="Nakamura H."/>
            <person name="Ohtoshi R."/>
            <person name="Moran D.A.P."/>
            <person name="Shinohara A."/>
            <person name="Yoshida Y."/>
            <person name="Fujiwara M."/>
            <person name="Mori M."/>
            <person name="Tomita M."/>
            <person name="Arakawa K."/>
        </authorList>
    </citation>
    <scope>NUCLEOTIDE SEQUENCE [LARGE SCALE GENOMIC DNA]</scope>
</reference>
<comment type="caution">
    <text evidence="1">The sequence shown here is derived from an EMBL/GenBank/DDBJ whole genome shotgun (WGS) entry which is preliminary data.</text>
</comment>
<evidence type="ECO:0000313" key="2">
    <source>
        <dbReference type="Proteomes" id="UP000499080"/>
    </source>
</evidence>
<protein>
    <submittedName>
        <fullName evidence="1">Uncharacterized protein</fullName>
    </submittedName>
</protein>
<keyword evidence="2" id="KW-1185">Reference proteome</keyword>
<dbReference type="Proteomes" id="UP000499080">
    <property type="component" value="Unassembled WGS sequence"/>
</dbReference>
<dbReference type="AlphaFoldDB" id="A0A4Y2X0M7"/>
<organism evidence="1 2">
    <name type="scientific">Araneus ventricosus</name>
    <name type="common">Orbweaver spider</name>
    <name type="synonym">Epeira ventricosa</name>
    <dbReference type="NCBI Taxonomy" id="182803"/>
    <lineage>
        <taxon>Eukaryota</taxon>
        <taxon>Metazoa</taxon>
        <taxon>Ecdysozoa</taxon>
        <taxon>Arthropoda</taxon>
        <taxon>Chelicerata</taxon>
        <taxon>Arachnida</taxon>
        <taxon>Araneae</taxon>
        <taxon>Araneomorphae</taxon>
        <taxon>Entelegynae</taxon>
        <taxon>Araneoidea</taxon>
        <taxon>Araneidae</taxon>
        <taxon>Araneus</taxon>
    </lineage>
</organism>
<gene>
    <name evidence="1" type="ORF">AVEN_116204_1</name>
</gene>
<name>A0A4Y2X0M7_ARAVE</name>
<evidence type="ECO:0000313" key="1">
    <source>
        <dbReference type="EMBL" id="GBO41592.1"/>
    </source>
</evidence>
<proteinExistence type="predicted"/>
<sequence>MIFEKGSICSVMCEAVGASWWSLKFSLSMRWDNWPGLLPLQVAGSSPVELSSLEYYPLSVQFRQVALFVDILSNLYDLLQFKIFPAVPFEVHPSCCDGTSINEKTVYNSQVCLSCTQVEKRMQPQRYICLENNQVSKL</sequence>
<dbReference type="EMBL" id="BGPR01067306">
    <property type="protein sequence ID" value="GBO41592.1"/>
    <property type="molecule type" value="Genomic_DNA"/>
</dbReference>